<keyword evidence="2" id="KW-1185">Reference proteome</keyword>
<proteinExistence type="predicted"/>
<dbReference type="Proteomes" id="UP000276128">
    <property type="component" value="Unassembled WGS sequence"/>
</dbReference>
<evidence type="ECO:0000313" key="1">
    <source>
        <dbReference type="EMBL" id="RTE08751.1"/>
    </source>
</evidence>
<dbReference type="RefSeq" id="WP_126142224.1">
    <property type="nucleotide sequence ID" value="NZ_RXHU01000043.1"/>
</dbReference>
<sequence length="75" mass="8533">MPAQTTDQFSAFASLHRYFTLIETEKPTPAQAEKAAEQLYRIFGADSEEDLLRRGNEEIIQTYNEIKQKIIAAAI</sequence>
<reference evidence="1 2" key="1">
    <citation type="submission" date="2018-12" db="EMBL/GenBank/DDBJ databases">
        <title>Bacillus ochoae sp. nov., Paenibacillus whitsoniae sp. nov., Paenibacillus spiritus sp. nov. Isolated from the Mars Exploration Rover during spacecraft assembly.</title>
        <authorList>
            <person name="Seuylemezian A."/>
            <person name="Vaishampayan P."/>
        </authorList>
    </citation>
    <scope>NUCLEOTIDE SEQUENCE [LARGE SCALE GENOMIC DNA]</scope>
    <source>
        <strain evidence="1 2">MER 54</strain>
    </source>
</reference>
<name>A0A430JCL0_9BACL</name>
<dbReference type="AlphaFoldDB" id="A0A430JCL0"/>
<dbReference type="EMBL" id="RXHU01000043">
    <property type="protein sequence ID" value="RTE08751.1"/>
    <property type="molecule type" value="Genomic_DNA"/>
</dbReference>
<evidence type="ECO:0000313" key="2">
    <source>
        <dbReference type="Proteomes" id="UP000276128"/>
    </source>
</evidence>
<protein>
    <submittedName>
        <fullName evidence="1">Uncharacterized protein</fullName>
    </submittedName>
</protein>
<gene>
    <name evidence="1" type="ORF">EJQ19_15920</name>
</gene>
<dbReference type="OrthoDB" id="2647479at2"/>
<comment type="caution">
    <text evidence="1">The sequence shown here is derived from an EMBL/GenBank/DDBJ whole genome shotgun (WGS) entry which is preliminary data.</text>
</comment>
<organism evidence="1 2">
    <name type="scientific">Paenibacillus whitsoniae</name>
    <dbReference type="NCBI Taxonomy" id="2496558"/>
    <lineage>
        <taxon>Bacteria</taxon>
        <taxon>Bacillati</taxon>
        <taxon>Bacillota</taxon>
        <taxon>Bacilli</taxon>
        <taxon>Bacillales</taxon>
        <taxon>Paenibacillaceae</taxon>
        <taxon>Paenibacillus</taxon>
    </lineage>
</organism>
<accession>A0A430JCL0</accession>